<sequence length="217" mass="22880">MRIALFAMAATMALSFQSGPAAAQSSEADLLKRFQQQQQTHRGLSLSPVTSTGATAVGAAAATPAPEADPAPQATTAARAPKPAAAQPQRAIALPPEAREYVRMPEGSEINIRIQFGYDSAVLAPSEFGKLEALCNAIQQSGIGQFRIYGHTDASGSDAYNLRLSQRRAESVRAHMVNYCGISGARLQAVGLGETFPLGNSSPRAPENRRVEFQALG</sequence>
<evidence type="ECO:0000256" key="3">
    <source>
        <dbReference type="ARBA" id="ARBA00023237"/>
    </source>
</evidence>
<organism evidence="8 9">
    <name type="scientific">Paralimibaculum aggregatum</name>
    <dbReference type="NCBI Taxonomy" id="3036245"/>
    <lineage>
        <taxon>Bacteria</taxon>
        <taxon>Pseudomonadati</taxon>
        <taxon>Pseudomonadota</taxon>
        <taxon>Alphaproteobacteria</taxon>
        <taxon>Rhodobacterales</taxon>
        <taxon>Paracoccaceae</taxon>
        <taxon>Paralimibaculum</taxon>
    </lineage>
</organism>
<gene>
    <name evidence="8" type="ORF">LNKW23_11790</name>
</gene>
<dbReference type="SUPFAM" id="SSF103088">
    <property type="entry name" value="OmpA-like"/>
    <property type="match status" value="1"/>
</dbReference>
<evidence type="ECO:0000313" key="8">
    <source>
        <dbReference type="EMBL" id="GMG81966.1"/>
    </source>
</evidence>
<dbReference type="InterPro" id="IPR006665">
    <property type="entry name" value="OmpA-like"/>
</dbReference>
<dbReference type="PANTHER" id="PTHR30329:SF21">
    <property type="entry name" value="LIPOPROTEIN YIAD-RELATED"/>
    <property type="match status" value="1"/>
</dbReference>
<dbReference type="PANTHER" id="PTHR30329">
    <property type="entry name" value="STATOR ELEMENT OF FLAGELLAR MOTOR COMPLEX"/>
    <property type="match status" value="1"/>
</dbReference>
<feature type="region of interest" description="Disordered" evidence="5">
    <location>
        <begin position="59"/>
        <end position="93"/>
    </location>
</feature>
<dbReference type="PRINTS" id="PR01021">
    <property type="entry name" value="OMPADOMAIN"/>
</dbReference>
<dbReference type="Gene3D" id="3.30.1330.60">
    <property type="entry name" value="OmpA-like domain"/>
    <property type="match status" value="1"/>
</dbReference>
<dbReference type="PROSITE" id="PS01068">
    <property type="entry name" value="OMPA_1"/>
    <property type="match status" value="1"/>
</dbReference>
<dbReference type="InterPro" id="IPR036737">
    <property type="entry name" value="OmpA-like_sf"/>
</dbReference>
<dbReference type="InterPro" id="IPR006664">
    <property type="entry name" value="OMP_bac"/>
</dbReference>
<evidence type="ECO:0000259" key="7">
    <source>
        <dbReference type="PROSITE" id="PS51123"/>
    </source>
</evidence>
<comment type="caution">
    <text evidence="8">The sequence shown here is derived from an EMBL/GenBank/DDBJ whole genome shotgun (WGS) entry which is preliminary data.</text>
</comment>
<dbReference type="Proteomes" id="UP001239909">
    <property type="component" value="Unassembled WGS sequence"/>
</dbReference>
<evidence type="ECO:0000256" key="4">
    <source>
        <dbReference type="PROSITE-ProRule" id="PRU00473"/>
    </source>
</evidence>
<dbReference type="EMBL" id="BSYI01000007">
    <property type="protein sequence ID" value="GMG81966.1"/>
    <property type="molecule type" value="Genomic_DNA"/>
</dbReference>
<protein>
    <recommendedName>
        <fullName evidence="7">OmpA-like domain-containing protein</fullName>
    </recommendedName>
</protein>
<dbReference type="RefSeq" id="WP_285670710.1">
    <property type="nucleotide sequence ID" value="NZ_BSYI01000007.1"/>
</dbReference>
<dbReference type="InterPro" id="IPR006690">
    <property type="entry name" value="OMPA-like_CS"/>
</dbReference>
<keyword evidence="9" id="KW-1185">Reference proteome</keyword>
<feature type="domain" description="OmpA-like" evidence="7">
    <location>
        <begin position="103"/>
        <end position="217"/>
    </location>
</feature>
<dbReference type="PROSITE" id="PS51123">
    <property type="entry name" value="OMPA_2"/>
    <property type="match status" value="1"/>
</dbReference>
<proteinExistence type="predicted"/>
<reference evidence="8 9" key="1">
    <citation type="submission" date="2023-04" db="EMBL/GenBank/DDBJ databases">
        <title>Marinoamorphus aggregata gen. nov., sp. Nov., isolate from tissue of brittle star Ophioplocus japonicus.</title>
        <authorList>
            <person name="Kawano K."/>
            <person name="Sawayama S."/>
            <person name="Nakagawa S."/>
        </authorList>
    </citation>
    <scope>NUCLEOTIDE SEQUENCE [LARGE SCALE GENOMIC DNA]</scope>
    <source>
        <strain evidence="8 9">NKW23</strain>
    </source>
</reference>
<keyword evidence="2 4" id="KW-0472">Membrane</keyword>
<keyword evidence="6" id="KW-0732">Signal</keyword>
<dbReference type="InterPro" id="IPR050330">
    <property type="entry name" value="Bact_OuterMem_StrucFunc"/>
</dbReference>
<evidence type="ECO:0000256" key="6">
    <source>
        <dbReference type="SAM" id="SignalP"/>
    </source>
</evidence>
<evidence type="ECO:0000256" key="1">
    <source>
        <dbReference type="ARBA" id="ARBA00004442"/>
    </source>
</evidence>
<evidence type="ECO:0000256" key="2">
    <source>
        <dbReference type="ARBA" id="ARBA00023136"/>
    </source>
</evidence>
<dbReference type="CDD" id="cd07185">
    <property type="entry name" value="OmpA_C-like"/>
    <property type="match status" value="1"/>
</dbReference>
<accession>A0ABQ6LNG2</accession>
<evidence type="ECO:0000256" key="5">
    <source>
        <dbReference type="SAM" id="MobiDB-lite"/>
    </source>
</evidence>
<dbReference type="Pfam" id="PF00691">
    <property type="entry name" value="OmpA"/>
    <property type="match status" value="1"/>
</dbReference>
<comment type="subcellular location">
    <subcellularLocation>
        <location evidence="1">Cell outer membrane</location>
    </subcellularLocation>
</comment>
<evidence type="ECO:0000313" key="9">
    <source>
        <dbReference type="Proteomes" id="UP001239909"/>
    </source>
</evidence>
<feature type="chain" id="PRO_5045710144" description="OmpA-like domain-containing protein" evidence="6">
    <location>
        <begin position="24"/>
        <end position="217"/>
    </location>
</feature>
<feature type="signal peptide" evidence="6">
    <location>
        <begin position="1"/>
        <end position="23"/>
    </location>
</feature>
<name>A0ABQ6LNG2_9RHOB</name>
<keyword evidence="3" id="KW-0998">Cell outer membrane</keyword>